<evidence type="ECO:0000313" key="1">
    <source>
        <dbReference type="EMBL" id="GBP09485.1"/>
    </source>
</evidence>
<dbReference type="EMBL" id="BGZK01000036">
    <property type="protein sequence ID" value="GBP09485.1"/>
    <property type="molecule type" value="Genomic_DNA"/>
</dbReference>
<comment type="caution">
    <text evidence="1">The sequence shown here is derived from an EMBL/GenBank/DDBJ whole genome shotgun (WGS) entry which is preliminary data.</text>
</comment>
<sequence length="152" mass="16517">MGPQGVAIGLLRQCFASAGKLVSNGCCKVIIVKQGGVSGSWRMVGRSFCLLLWEIGVNVCYLYVGFEGEYLERQKPDWCPPPAARTGATCGNLFKVNAKICAEPSEKPDAQKSTTVTPSEFPCPRVTFCCDVRPPFVLFASDAIWGRCTWGD</sequence>
<keyword evidence="2" id="KW-1185">Reference proteome</keyword>
<proteinExistence type="predicted"/>
<evidence type="ECO:0000313" key="2">
    <source>
        <dbReference type="Proteomes" id="UP000299102"/>
    </source>
</evidence>
<accession>A0A4C1T5L4</accession>
<gene>
    <name evidence="1" type="ORF">EVAR_76508_1</name>
</gene>
<name>A0A4C1T5L4_EUMVA</name>
<dbReference type="Proteomes" id="UP000299102">
    <property type="component" value="Unassembled WGS sequence"/>
</dbReference>
<reference evidence="1 2" key="1">
    <citation type="journal article" date="2019" name="Commun. Biol.">
        <title>The bagworm genome reveals a unique fibroin gene that provides high tensile strength.</title>
        <authorList>
            <person name="Kono N."/>
            <person name="Nakamura H."/>
            <person name="Ohtoshi R."/>
            <person name="Tomita M."/>
            <person name="Numata K."/>
            <person name="Arakawa K."/>
        </authorList>
    </citation>
    <scope>NUCLEOTIDE SEQUENCE [LARGE SCALE GENOMIC DNA]</scope>
</reference>
<protein>
    <submittedName>
        <fullName evidence="1">Uncharacterized protein</fullName>
    </submittedName>
</protein>
<organism evidence="1 2">
    <name type="scientific">Eumeta variegata</name>
    <name type="common">Bagworm moth</name>
    <name type="synonym">Eumeta japonica</name>
    <dbReference type="NCBI Taxonomy" id="151549"/>
    <lineage>
        <taxon>Eukaryota</taxon>
        <taxon>Metazoa</taxon>
        <taxon>Ecdysozoa</taxon>
        <taxon>Arthropoda</taxon>
        <taxon>Hexapoda</taxon>
        <taxon>Insecta</taxon>
        <taxon>Pterygota</taxon>
        <taxon>Neoptera</taxon>
        <taxon>Endopterygota</taxon>
        <taxon>Lepidoptera</taxon>
        <taxon>Glossata</taxon>
        <taxon>Ditrysia</taxon>
        <taxon>Tineoidea</taxon>
        <taxon>Psychidae</taxon>
        <taxon>Oiketicinae</taxon>
        <taxon>Eumeta</taxon>
    </lineage>
</organism>
<dbReference type="AlphaFoldDB" id="A0A4C1T5L4"/>